<dbReference type="PANTHER" id="PTHR21212:SF0">
    <property type="entry name" value="SEIPIN"/>
    <property type="match status" value="1"/>
</dbReference>
<dbReference type="GO" id="GO:0006629">
    <property type="term" value="P:lipid metabolic process"/>
    <property type="evidence" value="ECO:0007669"/>
    <property type="project" value="UniProtKB-KW"/>
</dbReference>
<evidence type="ECO:0000256" key="6">
    <source>
        <dbReference type="ARBA" id="ARBA00023136"/>
    </source>
</evidence>
<comment type="subcellular location">
    <subcellularLocation>
        <location evidence="1">Endoplasmic reticulum membrane</location>
        <topology evidence="1">Multi-pass membrane protein</topology>
    </subcellularLocation>
</comment>
<feature type="compositionally biased region" description="Low complexity" evidence="7">
    <location>
        <begin position="106"/>
        <end position="117"/>
    </location>
</feature>
<dbReference type="PANTHER" id="PTHR21212">
    <property type="entry name" value="BERNARDINELLI-SEIP CONGENITAL LIPODYSTROPHY 2 HOMOLOG BSCL2 PROTEIN"/>
    <property type="match status" value="1"/>
</dbReference>
<feature type="region of interest" description="Disordered" evidence="7">
    <location>
        <begin position="1"/>
        <end position="87"/>
    </location>
</feature>
<evidence type="ECO:0000256" key="1">
    <source>
        <dbReference type="ARBA" id="ARBA00004477"/>
    </source>
</evidence>
<dbReference type="CDD" id="cd23995">
    <property type="entry name" value="Seipin_BSCL2_like"/>
    <property type="match status" value="1"/>
</dbReference>
<feature type="transmembrane region" description="Helical" evidence="8">
    <location>
        <begin position="178"/>
        <end position="196"/>
    </location>
</feature>
<gene>
    <name evidence="9" type="ORF">COCNU_09G003820</name>
</gene>
<dbReference type="Proteomes" id="UP000797356">
    <property type="component" value="Chromosome 9"/>
</dbReference>
<evidence type="ECO:0000256" key="7">
    <source>
        <dbReference type="SAM" id="MobiDB-lite"/>
    </source>
</evidence>
<keyword evidence="4 8" id="KW-1133">Transmembrane helix</keyword>
<proteinExistence type="predicted"/>
<keyword evidence="5" id="KW-0443">Lipid metabolism</keyword>
<evidence type="ECO:0000256" key="2">
    <source>
        <dbReference type="ARBA" id="ARBA00022692"/>
    </source>
</evidence>
<keyword evidence="2 8" id="KW-0812">Transmembrane</keyword>
<comment type="caution">
    <text evidence="9">The sequence shown here is derived from an EMBL/GenBank/DDBJ whole genome shotgun (WGS) entry which is preliminary data.</text>
</comment>
<reference evidence="9" key="1">
    <citation type="journal article" date="2017" name="Gigascience">
        <title>The genome draft of coconut (Cocos nucifera).</title>
        <authorList>
            <person name="Xiao Y."/>
            <person name="Xu P."/>
            <person name="Fan H."/>
            <person name="Baudouin L."/>
            <person name="Xia W."/>
            <person name="Bocs S."/>
            <person name="Xu J."/>
            <person name="Li Q."/>
            <person name="Guo A."/>
            <person name="Zhou L."/>
            <person name="Li J."/>
            <person name="Wu Y."/>
            <person name="Ma Z."/>
            <person name="Armero A."/>
            <person name="Issali A.E."/>
            <person name="Liu N."/>
            <person name="Peng M."/>
            <person name="Yang Y."/>
        </authorList>
    </citation>
    <scope>NUCLEOTIDE SEQUENCE</scope>
    <source>
        <tissue evidence="9">Spear leaf of Hainan Tall coconut</tissue>
    </source>
</reference>
<organism evidence="9 10">
    <name type="scientific">Cocos nucifera</name>
    <name type="common">Coconut palm</name>
    <dbReference type="NCBI Taxonomy" id="13894"/>
    <lineage>
        <taxon>Eukaryota</taxon>
        <taxon>Viridiplantae</taxon>
        <taxon>Streptophyta</taxon>
        <taxon>Embryophyta</taxon>
        <taxon>Tracheophyta</taxon>
        <taxon>Spermatophyta</taxon>
        <taxon>Magnoliopsida</taxon>
        <taxon>Liliopsida</taxon>
        <taxon>Arecaceae</taxon>
        <taxon>Arecoideae</taxon>
        <taxon>Cocoseae</taxon>
        <taxon>Attaleinae</taxon>
        <taxon>Cocos</taxon>
    </lineage>
</organism>
<dbReference type="AlphaFoldDB" id="A0A8K0N799"/>
<dbReference type="GO" id="GO:0005789">
    <property type="term" value="C:endoplasmic reticulum membrane"/>
    <property type="evidence" value="ECO:0007669"/>
    <property type="project" value="UniProtKB-SubCell"/>
</dbReference>
<sequence length="474" mass="52475">MDETELDDRSSPDPFFDALDSFSPEETLEPIPPPESIANRPRDGIHAPSPAALRRRRPASWRIPAAGVKDSSSSDSPSSSTSVRESRTEILLTLKDQEVWEAPDNSSSTLTSDQISSGRDRKMETSLQSLATSGAPVRESPPFDGGSPPQGILVFIVGFAIKAVAFQLSLLISSVTFPIWLLHGSFLLLINPFGTLRRARVAIQERALRLWKGLMGKVIPFVFERLESQQGWGSWRRGGSLLMGRAVEPPLQMTEDLNFDYTKPSPEALVLVGSCNGGSASGGKFGAWEHGGWRLVPPNHEMQLTISLTLPESDYNRNLGMFQVRAEFLSADGNVMASSSQPCMLRFKSSHIRLTETFLKSGTLLAGHSSESQFLRLKMTGFTEGTEPTACIRIILEQRAEFRPGAGIPEIYSASLKLESELPLFKKLIWNWRRTLYIWISMGLFIMELLSFLVCCRPIIVPRSRSVSGSQSRM</sequence>
<evidence type="ECO:0000256" key="8">
    <source>
        <dbReference type="SAM" id="Phobius"/>
    </source>
</evidence>
<evidence type="ECO:0000256" key="3">
    <source>
        <dbReference type="ARBA" id="ARBA00022824"/>
    </source>
</evidence>
<dbReference type="InterPro" id="IPR009617">
    <property type="entry name" value="Seipin"/>
</dbReference>
<dbReference type="EMBL" id="CM017880">
    <property type="protein sequence ID" value="KAG1360919.1"/>
    <property type="molecule type" value="Genomic_DNA"/>
</dbReference>
<keyword evidence="10" id="KW-1185">Reference proteome</keyword>
<evidence type="ECO:0000256" key="5">
    <source>
        <dbReference type="ARBA" id="ARBA00023098"/>
    </source>
</evidence>
<dbReference type="GO" id="GO:0140042">
    <property type="term" value="P:lipid droplet formation"/>
    <property type="evidence" value="ECO:0007669"/>
    <property type="project" value="UniProtKB-ARBA"/>
</dbReference>
<feature type="transmembrane region" description="Helical" evidence="8">
    <location>
        <begin position="436"/>
        <end position="460"/>
    </location>
</feature>
<evidence type="ECO:0000256" key="4">
    <source>
        <dbReference type="ARBA" id="ARBA00022989"/>
    </source>
</evidence>
<evidence type="ECO:0000313" key="10">
    <source>
        <dbReference type="Proteomes" id="UP000797356"/>
    </source>
</evidence>
<name>A0A8K0N799_COCNU</name>
<feature type="region of interest" description="Disordered" evidence="7">
    <location>
        <begin position="102"/>
        <end position="143"/>
    </location>
</feature>
<reference evidence="9" key="2">
    <citation type="submission" date="2019-07" db="EMBL/GenBank/DDBJ databases">
        <authorList>
            <person name="Yang Y."/>
            <person name="Bocs S."/>
            <person name="Baudouin L."/>
        </authorList>
    </citation>
    <scope>NUCLEOTIDE SEQUENCE</scope>
    <source>
        <tissue evidence="9">Spear leaf of Hainan Tall coconut</tissue>
    </source>
</reference>
<keyword evidence="6 8" id="KW-0472">Membrane</keyword>
<feature type="compositionally biased region" description="Low complexity" evidence="7">
    <location>
        <begin position="60"/>
        <end position="83"/>
    </location>
</feature>
<protein>
    <submittedName>
        <fullName evidence="9">Seipin-2</fullName>
    </submittedName>
</protein>
<accession>A0A8K0N799</accession>
<dbReference type="Pfam" id="PF06775">
    <property type="entry name" value="Seipin"/>
    <property type="match status" value="1"/>
</dbReference>
<dbReference type="OrthoDB" id="3990054at2759"/>
<evidence type="ECO:0000313" key="9">
    <source>
        <dbReference type="EMBL" id="KAG1360919.1"/>
    </source>
</evidence>
<keyword evidence="3" id="KW-0256">Endoplasmic reticulum</keyword>